<dbReference type="InterPro" id="IPR000847">
    <property type="entry name" value="LysR_HTH_N"/>
</dbReference>
<keyword evidence="8" id="KW-0238">DNA-binding</keyword>
<dbReference type="SUPFAM" id="SSF46785">
    <property type="entry name" value="Winged helix' DNA-binding domain"/>
    <property type="match status" value="1"/>
</dbReference>
<keyword evidence="5" id="KW-0678">Repressor</keyword>
<evidence type="ECO:0000256" key="3">
    <source>
        <dbReference type="ARBA" id="ARBA00019365"/>
    </source>
</evidence>
<organism evidence="13 14">
    <name type="scientific">Crenobacter oryzisoli</name>
    <dbReference type="NCBI Taxonomy" id="3056844"/>
    <lineage>
        <taxon>Bacteria</taxon>
        <taxon>Pseudomonadati</taxon>
        <taxon>Pseudomonadota</taxon>
        <taxon>Betaproteobacteria</taxon>
        <taxon>Neisseriales</taxon>
        <taxon>Neisseriaceae</taxon>
        <taxon>Crenobacter</taxon>
    </lineage>
</organism>
<dbReference type="InterPro" id="IPR005119">
    <property type="entry name" value="LysR_subst-bd"/>
</dbReference>
<dbReference type="InterPro" id="IPR036390">
    <property type="entry name" value="WH_DNA-bd_sf"/>
</dbReference>
<evidence type="ECO:0000256" key="5">
    <source>
        <dbReference type="ARBA" id="ARBA00022491"/>
    </source>
</evidence>
<comment type="subcellular location">
    <subcellularLocation>
        <location evidence="1">Cytoplasm</location>
    </subcellularLocation>
</comment>
<dbReference type="InterPro" id="IPR036388">
    <property type="entry name" value="WH-like_DNA-bd_sf"/>
</dbReference>
<reference evidence="13" key="1">
    <citation type="submission" date="2023-06" db="EMBL/GenBank/DDBJ databases">
        <authorList>
            <person name="Zhang S."/>
        </authorList>
    </citation>
    <scope>NUCLEOTIDE SEQUENCE</scope>
    <source>
        <strain evidence="13">SG2303</strain>
    </source>
</reference>
<dbReference type="Pfam" id="PF03466">
    <property type="entry name" value="LysR_substrate"/>
    <property type="match status" value="1"/>
</dbReference>
<accession>A0ABT7XHT6</accession>
<evidence type="ECO:0000256" key="9">
    <source>
        <dbReference type="ARBA" id="ARBA00023159"/>
    </source>
</evidence>
<dbReference type="PANTHER" id="PTHR30126:SF25">
    <property type="entry name" value="HTH-TYPE TRANSCRIPTIONAL REGULATOR METR"/>
    <property type="match status" value="1"/>
</dbReference>
<proteinExistence type="inferred from homology"/>
<comment type="caution">
    <text evidence="13">The sequence shown here is derived from an EMBL/GenBank/DDBJ whole genome shotgun (WGS) entry which is preliminary data.</text>
</comment>
<dbReference type="PRINTS" id="PR00039">
    <property type="entry name" value="HTHLYSR"/>
</dbReference>
<dbReference type="InterPro" id="IPR037406">
    <property type="entry name" value="MetR_PBP2"/>
</dbReference>
<evidence type="ECO:0000259" key="12">
    <source>
        <dbReference type="PROSITE" id="PS50931"/>
    </source>
</evidence>
<dbReference type="Gene3D" id="1.10.10.10">
    <property type="entry name" value="Winged helix-like DNA-binding domain superfamily/Winged helix DNA-binding domain"/>
    <property type="match status" value="1"/>
</dbReference>
<dbReference type="Proteomes" id="UP001168540">
    <property type="component" value="Unassembled WGS sequence"/>
</dbReference>
<evidence type="ECO:0000256" key="6">
    <source>
        <dbReference type="ARBA" id="ARBA00022605"/>
    </source>
</evidence>
<evidence type="ECO:0000313" key="13">
    <source>
        <dbReference type="EMBL" id="MDN0073349.1"/>
    </source>
</evidence>
<evidence type="ECO:0000256" key="7">
    <source>
        <dbReference type="ARBA" id="ARBA00023015"/>
    </source>
</evidence>
<dbReference type="EMBL" id="JAUEDK010000001">
    <property type="protein sequence ID" value="MDN0073349.1"/>
    <property type="molecule type" value="Genomic_DNA"/>
</dbReference>
<keyword evidence="10" id="KW-0804">Transcription</keyword>
<dbReference type="CDD" id="cd08441">
    <property type="entry name" value="PBP2_MetR"/>
    <property type="match status" value="1"/>
</dbReference>
<evidence type="ECO:0000256" key="4">
    <source>
        <dbReference type="ARBA" id="ARBA00022490"/>
    </source>
</evidence>
<keyword evidence="6" id="KW-0028">Amino-acid biosynthesis</keyword>
<comment type="similarity">
    <text evidence="2">Belongs to the LysR transcriptional regulatory family.</text>
</comment>
<dbReference type="PANTHER" id="PTHR30126">
    <property type="entry name" value="HTH-TYPE TRANSCRIPTIONAL REGULATOR"/>
    <property type="match status" value="1"/>
</dbReference>
<sequence length="311" mass="33902">MTRSPLELRHLRSIVAIAETGSVSQAARRVFLTQSALSHQLKALEDGYGVALFERRKAQPLRLTQAGERLLTLARQVLAQVDNAERDLARLREGEAGELRVAVECHTCFDWLMPAMDAFRSHWPAVELDIVSGFHADPVGLLLTGRADLAIVSEAEETPGVSHFPLFAYEMVALAARDHPLAAKKSWSAADFAAETLISYPVPDAMLDLMRKVLKPAGVSPERRTSELTIAIVQLVASRRGVAALPYWAVVPYLEKGYVVARRIGDGLNSELYAAVRDDDAGVAYLNDFVDTVRATSFATLPGLTALGAEL</sequence>
<dbReference type="RefSeq" id="WP_289827870.1">
    <property type="nucleotide sequence ID" value="NZ_JAUEDK010000001.1"/>
</dbReference>
<evidence type="ECO:0000256" key="1">
    <source>
        <dbReference type="ARBA" id="ARBA00004496"/>
    </source>
</evidence>
<feature type="domain" description="HTH lysR-type" evidence="12">
    <location>
        <begin position="6"/>
        <end position="64"/>
    </location>
</feature>
<dbReference type="PROSITE" id="PS50931">
    <property type="entry name" value="HTH_LYSR"/>
    <property type="match status" value="1"/>
</dbReference>
<keyword evidence="7" id="KW-0805">Transcription regulation</keyword>
<evidence type="ECO:0000256" key="2">
    <source>
        <dbReference type="ARBA" id="ARBA00009437"/>
    </source>
</evidence>
<protein>
    <recommendedName>
        <fullName evidence="3">HTH-type transcriptional regulator MetR</fullName>
    </recommendedName>
</protein>
<dbReference type="Gene3D" id="3.40.190.10">
    <property type="entry name" value="Periplasmic binding protein-like II"/>
    <property type="match status" value="2"/>
</dbReference>
<evidence type="ECO:0000256" key="8">
    <source>
        <dbReference type="ARBA" id="ARBA00023125"/>
    </source>
</evidence>
<evidence type="ECO:0000256" key="11">
    <source>
        <dbReference type="ARBA" id="ARBA00023167"/>
    </source>
</evidence>
<dbReference type="SUPFAM" id="SSF53850">
    <property type="entry name" value="Periplasmic binding protein-like II"/>
    <property type="match status" value="1"/>
</dbReference>
<gene>
    <name evidence="13" type="ORF">QU481_00355</name>
</gene>
<keyword evidence="9" id="KW-0010">Activator</keyword>
<keyword evidence="4" id="KW-0963">Cytoplasm</keyword>
<evidence type="ECO:0000313" key="14">
    <source>
        <dbReference type="Proteomes" id="UP001168540"/>
    </source>
</evidence>
<name>A0ABT7XHT6_9NEIS</name>
<evidence type="ECO:0000256" key="10">
    <source>
        <dbReference type="ARBA" id="ARBA00023163"/>
    </source>
</evidence>
<keyword evidence="14" id="KW-1185">Reference proteome</keyword>
<dbReference type="Pfam" id="PF00126">
    <property type="entry name" value="HTH_1"/>
    <property type="match status" value="1"/>
</dbReference>
<keyword evidence="11" id="KW-0486">Methionine biosynthesis</keyword>